<feature type="domain" description="Peptidase M12A" evidence="4">
    <location>
        <begin position="20"/>
        <end position="229"/>
    </location>
</feature>
<evidence type="ECO:0000256" key="3">
    <source>
        <dbReference type="RuleBase" id="RU361183"/>
    </source>
</evidence>
<dbReference type="GO" id="GO:0008270">
    <property type="term" value="F:zinc ion binding"/>
    <property type="evidence" value="ECO:0007669"/>
    <property type="project" value="UniProtKB-UniRule"/>
</dbReference>
<proteinExistence type="predicted"/>
<dbReference type="OrthoDB" id="291007at2759"/>
<evidence type="ECO:0000313" key="7">
    <source>
        <dbReference type="WBParaSite" id="ACOC_0001113301-mRNA-1"/>
    </source>
</evidence>
<keyword evidence="6" id="KW-1185">Reference proteome</keyword>
<evidence type="ECO:0000256" key="2">
    <source>
        <dbReference type="PROSITE-ProRule" id="PRU01211"/>
    </source>
</evidence>
<dbReference type="InterPro" id="IPR001506">
    <property type="entry name" value="Peptidase_M12A"/>
</dbReference>
<dbReference type="Pfam" id="PF01400">
    <property type="entry name" value="Astacin"/>
    <property type="match status" value="1"/>
</dbReference>
<evidence type="ECO:0000313" key="6">
    <source>
        <dbReference type="Proteomes" id="UP000267027"/>
    </source>
</evidence>
<keyword evidence="1" id="KW-1015">Disulfide bond</keyword>
<protein>
    <recommendedName>
        <fullName evidence="3">Metalloendopeptidase</fullName>
        <ecNumber evidence="3">3.4.24.-</ecNumber>
    </recommendedName>
</protein>
<dbReference type="EC" id="3.4.24.-" evidence="3"/>
<dbReference type="OMA" id="MHYDEIS"/>
<evidence type="ECO:0000313" key="5">
    <source>
        <dbReference type="EMBL" id="VDM62719.1"/>
    </source>
</evidence>
<name>A0A0R3PXT0_ANGCS</name>
<dbReference type="WBParaSite" id="ACOC_0001113301-mRNA-1">
    <property type="protein sequence ID" value="ACOC_0001113301-mRNA-1"/>
    <property type="gene ID" value="ACOC_0001113301"/>
</dbReference>
<sequence>MKIIVFLAANIAVTYFDIINVNSDSKDLFSEAQDVQKTNFRRLKVGKAVNNIVQKAFKMGVKVWSDATCIDFVEDKNAKDKVVVVKEDGSWSELGRIGGDQRLSLGDRATVREIQINSFKEGSAVHEIGHVLGLLHTMQRYDRDNYVRIFTQNIYPNLVVQFNKLSRDLTYVFGLAYDYGSIMHYDEISCSINKQRTMVAIDPFYQKTMGSDLISFSDVFMINKHYECDGQVQEF</sequence>
<keyword evidence="2 3" id="KW-0378">Hydrolase</keyword>
<keyword evidence="2 3" id="KW-0482">Metalloprotease</keyword>
<dbReference type="Proteomes" id="UP000267027">
    <property type="component" value="Unassembled WGS sequence"/>
</dbReference>
<comment type="caution">
    <text evidence="2">Lacks conserved residue(s) required for the propagation of feature annotation.</text>
</comment>
<dbReference type="Gene3D" id="3.40.390.10">
    <property type="entry name" value="Collagenase (Catalytic Domain)"/>
    <property type="match status" value="1"/>
</dbReference>
<reference evidence="5 6" key="2">
    <citation type="submission" date="2018-11" db="EMBL/GenBank/DDBJ databases">
        <authorList>
            <consortium name="Pathogen Informatics"/>
        </authorList>
    </citation>
    <scope>NUCLEOTIDE SEQUENCE [LARGE SCALE GENOMIC DNA]</scope>
    <source>
        <strain evidence="5 6">Costa Rica</strain>
    </source>
</reference>
<organism evidence="7">
    <name type="scientific">Angiostrongylus costaricensis</name>
    <name type="common">Nematode worm</name>
    <dbReference type="NCBI Taxonomy" id="334426"/>
    <lineage>
        <taxon>Eukaryota</taxon>
        <taxon>Metazoa</taxon>
        <taxon>Ecdysozoa</taxon>
        <taxon>Nematoda</taxon>
        <taxon>Chromadorea</taxon>
        <taxon>Rhabditida</taxon>
        <taxon>Rhabditina</taxon>
        <taxon>Rhabditomorpha</taxon>
        <taxon>Strongyloidea</taxon>
        <taxon>Metastrongylidae</taxon>
        <taxon>Angiostrongylus</taxon>
    </lineage>
</organism>
<dbReference type="GO" id="GO:0006508">
    <property type="term" value="P:proteolysis"/>
    <property type="evidence" value="ECO:0007669"/>
    <property type="project" value="UniProtKB-KW"/>
</dbReference>
<gene>
    <name evidence="5" type="ORF">ACOC_LOCUS11134</name>
</gene>
<accession>A0A0R3PXT0</accession>
<dbReference type="GO" id="GO:0004222">
    <property type="term" value="F:metalloendopeptidase activity"/>
    <property type="evidence" value="ECO:0007669"/>
    <property type="project" value="UniProtKB-UniRule"/>
</dbReference>
<keyword evidence="2 3" id="KW-0479">Metal-binding</keyword>
<feature type="binding site" evidence="2">
    <location>
        <position position="126"/>
    </location>
    <ligand>
        <name>Zn(2+)</name>
        <dbReference type="ChEBI" id="CHEBI:29105"/>
        <note>catalytic</note>
    </ligand>
</feature>
<feature type="binding site" evidence="2">
    <location>
        <position position="136"/>
    </location>
    <ligand>
        <name>Zn(2+)</name>
        <dbReference type="ChEBI" id="CHEBI:29105"/>
        <note>catalytic</note>
    </ligand>
</feature>
<dbReference type="InterPro" id="IPR034035">
    <property type="entry name" value="Astacin-like_dom"/>
</dbReference>
<dbReference type="EMBL" id="UYYA01004619">
    <property type="protein sequence ID" value="VDM62719.1"/>
    <property type="molecule type" value="Genomic_DNA"/>
</dbReference>
<feature type="chain" id="PRO_5043073478" description="Metalloendopeptidase" evidence="3">
    <location>
        <begin position="17"/>
        <end position="235"/>
    </location>
</feature>
<dbReference type="PANTHER" id="PTHR10127:SF793">
    <property type="entry name" value="ZINC METALLOPROTEINASE NAS-31"/>
    <property type="match status" value="1"/>
</dbReference>
<keyword evidence="2 3" id="KW-0645">Protease</keyword>
<keyword evidence="3" id="KW-0732">Signal</keyword>
<evidence type="ECO:0000256" key="1">
    <source>
        <dbReference type="ARBA" id="ARBA00023157"/>
    </source>
</evidence>
<comment type="cofactor">
    <cofactor evidence="2 3">
        <name>Zn(2+)</name>
        <dbReference type="ChEBI" id="CHEBI:29105"/>
    </cofactor>
    <text evidence="2 3">Binds 1 zinc ion per subunit.</text>
</comment>
<dbReference type="PRINTS" id="PR00480">
    <property type="entry name" value="ASTACIN"/>
</dbReference>
<keyword evidence="2 3" id="KW-0862">Zinc</keyword>
<feature type="active site" evidence="2">
    <location>
        <position position="127"/>
    </location>
</feature>
<reference evidence="7" key="1">
    <citation type="submission" date="2017-02" db="UniProtKB">
        <authorList>
            <consortium name="WormBaseParasite"/>
        </authorList>
    </citation>
    <scope>IDENTIFICATION</scope>
</reference>
<dbReference type="PROSITE" id="PS51864">
    <property type="entry name" value="ASTACIN"/>
    <property type="match status" value="1"/>
</dbReference>
<dbReference type="PANTHER" id="PTHR10127">
    <property type="entry name" value="DISCOIDIN, CUB, EGF, LAMININ , AND ZINC METALLOPROTEASE DOMAIN CONTAINING"/>
    <property type="match status" value="1"/>
</dbReference>
<dbReference type="CDD" id="cd04280">
    <property type="entry name" value="ZnMc_astacin_like"/>
    <property type="match status" value="1"/>
</dbReference>
<feature type="signal peptide" evidence="3">
    <location>
        <begin position="1"/>
        <end position="16"/>
    </location>
</feature>
<dbReference type="SUPFAM" id="SSF55486">
    <property type="entry name" value="Metalloproteases ('zincins'), catalytic domain"/>
    <property type="match status" value="1"/>
</dbReference>
<dbReference type="SMART" id="SM00235">
    <property type="entry name" value="ZnMc"/>
    <property type="match status" value="1"/>
</dbReference>
<dbReference type="InterPro" id="IPR006026">
    <property type="entry name" value="Peptidase_Metallo"/>
</dbReference>
<evidence type="ECO:0000259" key="4">
    <source>
        <dbReference type="PROSITE" id="PS51864"/>
    </source>
</evidence>
<dbReference type="InterPro" id="IPR024079">
    <property type="entry name" value="MetalloPept_cat_dom_sf"/>
</dbReference>
<feature type="binding site" evidence="2">
    <location>
        <position position="130"/>
    </location>
    <ligand>
        <name>Zn(2+)</name>
        <dbReference type="ChEBI" id="CHEBI:29105"/>
        <note>catalytic</note>
    </ligand>
</feature>
<dbReference type="AlphaFoldDB" id="A0A0R3PXT0"/>